<organism evidence="1 2">
    <name type="scientific">Gnomoniopsis smithogilvyi</name>
    <dbReference type="NCBI Taxonomy" id="1191159"/>
    <lineage>
        <taxon>Eukaryota</taxon>
        <taxon>Fungi</taxon>
        <taxon>Dikarya</taxon>
        <taxon>Ascomycota</taxon>
        <taxon>Pezizomycotina</taxon>
        <taxon>Sordariomycetes</taxon>
        <taxon>Sordariomycetidae</taxon>
        <taxon>Diaporthales</taxon>
        <taxon>Gnomoniaceae</taxon>
        <taxon>Gnomoniopsis</taxon>
    </lineage>
</organism>
<gene>
    <name evidence="1" type="ORF">N0V93_009596</name>
</gene>
<sequence>MSLQVIKTRAPRYKAFKPPPIVHHIEYPRGNGLRIYHGEEWFAANDIVHQTMALLSPRKIPHQSSSRLSKSKPRVADPGMVEVFDSTKKSQELGRGLQIHCLAGGIGIAMTGRYRQGLKPGQIRHDAFLAHLVEGRMRETLKQLLVDVAEAKKKGFITLSLLVCYRDEKTLSQDPRMVWNSKTISEEIRLRESLVQMLEEALDESPDLVPYNVLDEKSICIGSERLIKINNV</sequence>
<evidence type="ECO:0000313" key="2">
    <source>
        <dbReference type="Proteomes" id="UP001140453"/>
    </source>
</evidence>
<evidence type="ECO:0000313" key="1">
    <source>
        <dbReference type="EMBL" id="KAJ4386698.1"/>
    </source>
</evidence>
<accession>A0A9W9CTT7</accession>
<dbReference type="EMBL" id="JAPEVB010000006">
    <property type="protein sequence ID" value="KAJ4386698.1"/>
    <property type="molecule type" value="Genomic_DNA"/>
</dbReference>
<dbReference type="OrthoDB" id="5225243at2759"/>
<dbReference type="AlphaFoldDB" id="A0A9W9CTT7"/>
<reference evidence="1" key="1">
    <citation type="submission" date="2022-10" db="EMBL/GenBank/DDBJ databases">
        <title>Tapping the CABI collections for fungal endophytes: first genome assemblies for Collariella, Neodidymelliopsis, Ascochyta clinopodiicola, Didymella pomorum, Didymosphaeria variabile, Neocosmospora piperis and Neocucurbitaria cava.</title>
        <authorList>
            <person name="Hill R."/>
        </authorList>
    </citation>
    <scope>NUCLEOTIDE SEQUENCE</scope>
    <source>
        <strain evidence="1">IMI 355082</strain>
    </source>
</reference>
<name>A0A9W9CTT7_9PEZI</name>
<proteinExistence type="predicted"/>
<comment type="caution">
    <text evidence="1">The sequence shown here is derived from an EMBL/GenBank/DDBJ whole genome shotgun (WGS) entry which is preliminary data.</text>
</comment>
<keyword evidence="2" id="KW-1185">Reference proteome</keyword>
<protein>
    <submittedName>
        <fullName evidence="1">Uncharacterized protein</fullName>
    </submittedName>
</protein>
<dbReference type="Proteomes" id="UP001140453">
    <property type="component" value="Unassembled WGS sequence"/>
</dbReference>